<dbReference type="GO" id="GO:0005743">
    <property type="term" value="C:mitochondrial inner membrane"/>
    <property type="evidence" value="ECO:0007669"/>
    <property type="project" value="TreeGrafter"/>
</dbReference>
<dbReference type="InterPro" id="IPR009091">
    <property type="entry name" value="RCC1/BLIP-II"/>
</dbReference>
<organism evidence="3">
    <name type="scientific">Naegleria gruberi</name>
    <name type="common">Amoeba</name>
    <dbReference type="NCBI Taxonomy" id="5762"/>
    <lineage>
        <taxon>Eukaryota</taxon>
        <taxon>Discoba</taxon>
        <taxon>Heterolobosea</taxon>
        <taxon>Tetramitia</taxon>
        <taxon>Eutetramitia</taxon>
        <taxon>Vahlkampfiidae</taxon>
        <taxon>Naegleria</taxon>
    </lineage>
</organism>
<dbReference type="GO" id="GO:0005085">
    <property type="term" value="F:guanyl-nucleotide exchange factor activity"/>
    <property type="evidence" value="ECO:0007669"/>
    <property type="project" value="TreeGrafter"/>
</dbReference>
<feature type="repeat" description="RCC1" evidence="1">
    <location>
        <begin position="42"/>
        <end position="118"/>
    </location>
</feature>
<keyword evidence="3" id="KW-1185">Reference proteome</keyword>
<dbReference type="GeneID" id="8857716"/>
<dbReference type="Gene3D" id="2.130.10.30">
    <property type="entry name" value="Regulator of chromosome condensation 1/beta-lactamase-inhibitor protein II"/>
    <property type="match status" value="1"/>
</dbReference>
<dbReference type="GO" id="GO:0070131">
    <property type="term" value="P:positive regulation of mitochondrial translation"/>
    <property type="evidence" value="ECO:0007669"/>
    <property type="project" value="TreeGrafter"/>
</dbReference>
<feature type="repeat" description="RCC1" evidence="1">
    <location>
        <begin position="119"/>
        <end position="172"/>
    </location>
</feature>
<dbReference type="KEGG" id="ngr:NAEGRDRAFT_59674"/>
<reference evidence="2 3" key="1">
    <citation type="journal article" date="2010" name="Cell">
        <title>The genome of Naegleria gruberi illuminates early eukaryotic versatility.</title>
        <authorList>
            <person name="Fritz-Laylin L.K."/>
            <person name="Prochnik S.E."/>
            <person name="Ginger M.L."/>
            <person name="Dacks J.B."/>
            <person name="Carpenter M.L."/>
            <person name="Field M.C."/>
            <person name="Kuo A."/>
            <person name="Paredez A."/>
            <person name="Chapman J."/>
            <person name="Pham J."/>
            <person name="Shu S."/>
            <person name="Neupane R."/>
            <person name="Cipriano M."/>
            <person name="Mancuso J."/>
            <person name="Tu H."/>
            <person name="Salamov A."/>
            <person name="Lindquist E."/>
            <person name="Shapiro H."/>
            <person name="Lucas S."/>
            <person name="Grigoriev I.V."/>
            <person name="Cande W.Z."/>
            <person name="Fulton C."/>
            <person name="Rokhsar D.S."/>
            <person name="Dawson S.C."/>
        </authorList>
    </citation>
    <scope>NUCLEOTIDE SEQUENCE [LARGE SCALE GENOMIC DNA]</scope>
    <source>
        <strain evidence="2 3">NEG-M</strain>
    </source>
</reference>
<evidence type="ECO:0000256" key="1">
    <source>
        <dbReference type="PROSITE-ProRule" id="PRU00235"/>
    </source>
</evidence>
<dbReference type="InterPro" id="IPR000408">
    <property type="entry name" value="Reg_chr_condens"/>
</dbReference>
<dbReference type="SUPFAM" id="SSF50985">
    <property type="entry name" value="RCC1/BLIP-II"/>
    <property type="match status" value="1"/>
</dbReference>
<dbReference type="PANTHER" id="PTHR46337:SF1">
    <property type="entry name" value="RCC1-LIKE G EXCHANGING FACTOR-LIKE PROTEIN"/>
    <property type="match status" value="1"/>
</dbReference>
<proteinExistence type="predicted"/>
<dbReference type="InParanoid" id="D2VZG0"/>
<dbReference type="PROSITE" id="PS00626">
    <property type="entry name" value="RCC1_2"/>
    <property type="match status" value="1"/>
</dbReference>
<gene>
    <name evidence="2" type="ORF">NAEGRDRAFT_59674</name>
</gene>
<dbReference type="GO" id="GO:0019843">
    <property type="term" value="F:rRNA binding"/>
    <property type="evidence" value="ECO:0007669"/>
    <property type="project" value="TreeGrafter"/>
</dbReference>
<name>D2VZG0_NAEGR</name>
<dbReference type="AlphaFoldDB" id="D2VZG0"/>
<dbReference type="Pfam" id="PF00415">
    <property type="entry name" value="RCC1"/>
    <property type="match status" value="1"/>
</dbReference>
<dbReference type="PROSITE" id="PS50012">
    <property type="entry name" value="RCC1_3"/>
    <property type="match status" value="2"/>
</dbReference>
<dbReference type="RefSeq" id="XP_002670529.1">
    <property type="nucleotide sequence ID" value="XM_002670483.1"/>
</dbReference>
<dbReference type="PANTHER" id="PTHR46337">
    <property type="entry name" value="RCC1-LIKE G EXCHANGING FACTOR-LIKE PROTEIN"/>
    <property type="match status" value="1"/>
</dbReference>
<dbReference type="eggNOG" id="KOG1426">
    <property type="taxonomic scope" value="Eukaryota"/>
</dbReference>
<evidence type="ECO:0000313" key="2">
    <source>
        <dbReference type="EMBL" id="EFC37785.1"/>
    </source>
</evidence>
<sequence>MGNRHLKAKSISNKIAPSEQIQIANIHDKSYSSSLSESLEFTHLLSMGSNDKGQLGRNLFKEDDTETYPIGPVLELYHKETPKSIEDEYERLEMDSRILRDIKHVAAGRSHLLLVTNSNKIYAMGFNNYSQLGFKEEEQYIPRLRPVELPEKVSSVDGVAAGWFHSIILCDGGKIFSSGHSFFGQTFDVKMGSSFQRSNKMKFLERDNCKVNSVHTATFSSSLLVDGWKIYACGEMDANSNSSNYLVPGCDIFKQKESIKSVKHADKGIVVLTHKGNVYMANKDRGFHEIVQNVYSFVPSHMYETTYFLKNNSNILTECNLGPFSVRSNIDIGRFVQKYGLENIQICAGYCFYYLVVNKKRVYSINGTELKEILNLEGVSTSVLIKEVVSTSDCTYVVFERCISTASEKLMKTRLLKNQKHADLLITTQTTQLD</sequence>
<dbReference type="OMA" id="ECNLGPF"/>
<dbReference type="EMBL" id="GG738914">
    <property type="protein sequence ID" value="EFC37785.1"/>
    <property type="molecule type" value="Genomic_DNA"/>
</dbReference>
<dbReference type="OrthoDB" id="61110at2759"/>
<evidence type="ECO:0000313" key="3">
    <source>
        <dbReference type="Proteomes" id="UP000006671"/>
    </source>
</evidence>
<dbReference type="InterPro" id="IPR053035">
    <property type="entry name" value="Mitochondrial_GEF_domain"/>
</dbReference>
<dbReference type="VEuPathDB" id="AmoebaDB:NAEGRDRAFT_59674"/>
<dbReference type="Proteomes" id="UP000006671">
    <property type="component" value="Unassembled WGS sequence"/>
</dbReference>
<protein>
    <submittedName>
        <fullName evidence="2">Uncharacterized protein</fullName>
    </submittedName>
</protein>
<accession>D2VZG0</accession>